<proteinExistence type="predicted"/>
<protein>
    <submittedName>
        <fullName evidence="1">Uncharacterized protein</fullName>
    </submittedName>
</protein>
<dbReference type="EMBL" id="JAVYII010000003">
    <property type="protein sequence ID" value="MDT9592925.1"/>
    <property type="molecule type" value="Genomic_DNA"/>
</dbReference>
<sequence>MHVVDSHYVPPPDGLRLVDEWTVMAGLTPAEQHDTTSPEAEAASHAFHELLPLPGFAWVWRALLTDDWHVWHTDPDRLEEQLAPIRAAHPSVRWVVHHANFDRAGTDRLIEERSLNGIPGLMHAHLRNDGSGLAISMYPDFPEADLPAMAERIALLDLPMPAWIEIFQFPDREPDPSVAFWFHDETRPFDGR</sequence>
<evidence type="ECO:0000313" key="1">
    <source>
        <dbReference type="EMBL" id="MDT9592925.1"/>
    </source>
</evidence>
<evidence type="ECO:0000313" key="2">
    <source>
        <dbReference type="Proteomes" id="UP001268542"/>
    </source>
</evidence>
<reference evidence="1 2" key="1">
    <citation type="submission" date="2023-08" db="EMBL/GenBank/DDBJ databases">
        <title>Nocardioides seae sp. nov., a bacterium isolated from a soil.</title>
        <authorList>
            <person name="Wang X."/>
        </authorList>
    </citation>
    <scope>NUCLEOTIDE SEQUENCE [LARGE SCALE GENOMIC DNA]</scope>
    <source>
        <strain evidence="1 2">YZH12</strain>
    </source>
</reference>
<dbReference type="Proteomes" id="UP001268542">
    <property type="component" value="Unassembled WGS sequence"/>
</dbReference>
<accession>A0ABU3PUM4</accession>
<name>A0ABU3PUM4_9ACTN</name>
<gene>
    <name evidence="1" type="ORF">RDV89_07585</name>
</gene>
<comment type="caution">
    <text evidence="1">The sequence shown here is derived from an EMBL/GenBank/DDBJ whole genome shotgun (WGS) entry which is preliminary data.</text>
</comment>
<keyword evidence="2" id="KW-1185">Reference proteome</keyword>
<organism evidence="1 2">
    <name type="scientific">Nocardioides imazamoxiresistens</name>
    <dbReference type="NCBI Taxonomy" id="3231893"/>
    <lineage>
        <taxon>Bacteria</taxon>
        <taxon>Bacillati</taxon>
        <taxon>Actinomycetota</taxon>
        <taxon>Actinomycetes</taxon>
        <taxon>Propionibacteriales</taxon>
        <taxon>Nocardioidaceae</taxon>
        <taxon>Nocardioides</taxon>
    </lineage>
</organism>
<dbReference type="RefSeq" id="WP_315732357.1">
    <property type="nucleotide sequence ID" value="NZ_JAVYII010000003.1"/>
</dbReference>